<dbReference type="SUPFAM" id="SSF56601">
    <property type="entry name" value="beta-lactamase/transpeptidase-like"/>
    <property type="match status" value="1"/>
</dbReference>
<dbReference type="PANTHER" id="PTHR43283:SF3">
    <property type="entry name" value="BETA-LACTAMASE FAMILY PROTEIN (AFU_ORTHOLOGUE AFUA_5G07500)"/>
    <property type="match status" value="1"/>
</dbReference>
<feature type="domain" description="Beta-lactamase-related" evidence="2">
    <location>
        <begin position="28"/>
        <end position="399"/>
    </location>
</feature>
<keyword evidence="3" id="KW-0378">Hydrolase</keyword>
<accession>A0ABP8IZN9</accession>
<feature type="region of interest" description="Disordered" evidence="1">
    <location>
        <begin position="280"/>
        <end position="305"/>
    </location>
</feature>
<name>A0ABP8IZN9_9MICO</name>
<evidence type="ECO:0000313" key="3">
    <source>
        <dbReference type="EMBL" id="GAA4382202.1"/>
    </source>
</evidence>
<dbReference type="Gene3D" id="3.40.710.10">
    <property type="entry name" value="DD-peptidase/beta-lactamase superfamily"/>
    <property type="match status" value="1"/>
</dbReference>
<dbReference type="EMBL" id="BAABGL010000001">
    <property type="protein sequence ID" value="GAA4382202.1"/>
    <property type="molecule type" value="Genomic_DNA"/>
</dbReference>
<evidence type="ECO:0000256" key="1">
    <source>
        <dbReference type="SAM" id="MobiDB-lite"/>
    </source>
</evidence>
<dbReference type="InterPro" id="IPR050789">
    <property type="entry name" value="Diverse_Enzym_Activities"/>
</dbReference>
<proteinExistence type="predicted"/>
<evidence type="ECO:0000313" key="4">
    <source>
        <dbReference type="Proteomes" id="UP001500642"/>
    </source>
</evidence>
<dbReference type="RefSeq" id="WP_345028935.1">
    <property type="nucleotide sequence ID" value="NZ_BAABGL010000001.1"/>
</dbReference>
<gene>
    <name evidence="3" type="ORF">GCM10023167_00350</name>
</gene>
<dbReference type="InterPro" id="IPR001466">
    <property type="entry name" value="Beta-lactam-related"/>
</dbReference>
<sequence>MSGAPSESRESSAASSAEAIARFESAARSAVESRRLPALLALTAGRETYSFSASPPGGEPLSEETVVWYASLSKTFTALAALRLVDAGLLDLDAPITDVTHLREVRILTGYDASGARYAVPRTPITARMLLTHTAGFGYDFLESRLGRYAREHAVPSRVSSRAASLELPLIAEPGTQWNYGIGIDLLGVVLEARCGETLERILRTWVLDPLGLDSVRFGPHGPAAPMHSRTRYEDGSARLAPLDLRYPDDPEQAAGGGGLYGTPRDFLRLLRALLADSAPQRSNAPGSPAPHSADSGSPALGSPGITGAPLLSPVLSAEARRAQLPAGWVSPRRSALPTSTEDWDFIPEQGDNWSLLGMTNTRTGPHGRAPGGLMWAGLCNSYFWVDWENRDCGALFTQMLPFADPCALELFSLLEATVPRT</sequence>
<comment type="caution">
    <text evidence="3">The sequence shown here is derived from an EMBL/GenBank/DDBJ whole genome shotgun (WGS) entry which is preliminary data.</text>
</comment>
<dbReference type="PANTHER" id="PTHR43283">
    <property type="entry name" value="BETA-LACTAMASE-RELATED"/>
    <property type="match status" value="1"/>
</dbReference>
<dbReference type="Proteomes" id="UP001500642">
    <property type="component" value="Unassembled WGS sequence"/>
</dbReference>
<dbReference type="GO" id="GO:0016787">
    <property type="term" value="F:hydrolase activity"/>
    <property type="evidence" value="ECO:0007669"/>
    <property type="project" value="UniProtKB-KW"/>
</dbReference>
<organism evidence="3 4">
    <name type="scientific">Brevibacterium pityocampae</name>
    <dbReference type="NCBI Taxonomy" id="506594"/>
    <lineage>
        <taxon>Bacteria</taxon>
        <taxon>Bacillati</taxon>
        <taxon>Actinomycetota</taxon>
        <taxon>Actinomycetes</taxon>
        <taxon>Micrococcales</taxon>
        <taxon>Brevibacteriaceae</taxon>
        <taxon>Brevibacterium</taxon>
    </lineage>
</organism>
<evidence type="ECO:0000259" key="2">
    <source>
        <dbReference type="Pfam" id="PF00144"/>
    </source>
</evidence>
<reference evidence="4" key="1">
    <citation type="journal article" date="2019" name="Int. J. Syst. Evol. Microbiol.">
        <title>The Global Catalogue of Microorganisms (GCM) 10K type strain sequencing project: providing services to taxonomists for standard genome sequencing and annotation.</title>
        <authorList>
            <consortium name="The Broad Institute Genomics Platform"/>
            <consortium name="The Broad Institute Genome Sequencing Center for Infectious Disease"/>
            <person name="Wu L."/>
            <person name="Ma J."/>
        </authorList>
    </citation>
    <scope>NUCLEOTIDE SEQUENCE [LARGE SCALE GENOMIC DNA]</scope>
    <source>
        <strain evidence="4">JCM 17808</strain>
    </source>
</reference>
<protein>
    <submittedName>
        <fullName evidence="3">Serine hydrolase domain-containing protein</fullName>
    </submittedName>
</protein>
<dbReference type="Pfam" id="PF00144">
    <property type="entry name" value="Beta-lactamase"/>
    <property type="match status" value="1"/>
</dbReference>
<dbReference type="InterPro" id="IPR012338">
    <property type="entry name" value="Beta-lactam/transpept-like"/>
</dbReference>
<keyword evidence="4" id="KW-1185">Reference proteome</keyword>